<dbReference type="InterPro" id="IPR029069">
    <property type="entry name" value="HotDog_dom_sf"/>
</dbReference>
<dbReference type="Proteomes" id="UP000887575">
    <property type="component" value="Unassembled WGS sequence"/>
</dbReference>
<accession>A0AAF3J1L2</accession>
<keyword evidence="2" id="KW-0378">Hydrolase</keyword>
<dbReference type="NCBIfam" id="TIGR00369">
    <property type="entry name" value="unchar_dom_1"/>
    <property type="match status" value="1"/>
</dbReference>
<dbReference type="PANTHER" id="PTHR21660">
    <property type="entry name" value="THIOESTERASE SUPERFAMILY MEMBER-RELATED"/>
    <property type="match status" value="1"/>
</dbReference>
<sequence>MRLLILLNATCRHVSSFHSFNSLHLPKLCDGGILLTFLGQMEPSTSDTNFQKIEEKDEELLAYAQEEFQSFQGAENFNRIAAKVIAVKATTNRLTCELTVENEHVNTKGTLHGGQAASLVDIVTARAVGLSVRDKGMASIEISLSYLSPVKLGDQITIEATVLKCGRNVAFTDCEFRQKSDGKLCVKGKHTIAILPGQPPVINGKAQLY</sequence>
<dbReference type="SUPFAM" id="SSF54637">
    <property type="entry name" value="Thioesterase/thiol ester dehydrase-isomerase"/>
    <property type="match status" value="1"/>
</dbReference>
<evidence type="ECO:0000313" key="4">
    <source>
        <dbReference type="Proteomes" id="UP000887575"/>
    </source>
</evidence>
<dbReference type="GO" id="GO:0047617">
    <property type="term" value="F:fatty acyl-CoA hydrolase activity"/>
    <property type="evidence" value="ECO:0007669"/>
    <property type="project" value="InterPro"/>
</dbReference>
<dbReference type="WBParaSite" id="MBELARI_LOCUS10521">
    <property type="protein sequence ID" value="MBELARI_LOCUS10521"/>
    <property type="gene ID" value="MBELARI_LOCUS10521"/>
</dbReference>
<dbReference type="InterPro" id="IPR039298">
    <property type="entry name" value="ACOT13"/>
</dbReference>
<comment type="similarity">
    <text evidence="1">Belongs to the thioesterase PaaI family.</text>
</comment>
<dbReference type="FunFam" id="3.10.129.10:FF:000088">
    <property type="entry name" value="Putative esterase F42H10.6"/>
    <property type="match status" value="1"/>
</dbReference>
<evidence type="ECO:0000313" key="5">
    <source>
        <dbReference type="WBParaSite" id="MBELARI_LOCUS10521"/>
    </source>
</evidence>
<dbReference type="AlphaFoldDB" id="A0AAF3J1L2"/>
<dbReference type="PANTHER" id="PTHR21660:SF1">
    <property type="entry name" value="ACYL-COENZYME A THIOESTERASE 13"/>
    <property type="match status" value="1"/>
</dbReference>
<dbReference type="Gene3D" id="3.10.129.10">
    <property type="entry name" value="Hotdog Thioesterase"/>
    <property type="match status" value="1"/>
</dbReference>
<evidence type="ECO:0000256" key="2">
    <source>
        <dbReference type="ARBA" id="ARBA00022801"/>
    </source>
</evidence>
<dbReference type="InterPro" id="IPR006683">
    <property type="entry name" value="Thioestr_dom"/>
</dbReference>
<proteinExistence type="inferred from homology"/>
<feature type="domain" description="Thioesterase" evidence="3">
    <location>
        <begin position="109"/>
        <end position="185"/>
    </location>
</feature>
<keyword evidence="4" id="KW-1185">Reference proteome</keyword>
<evidence type="ECO:0000259" key="3">
    <source>
        <dbReference type="Pfam" id="PF03061"/>
    </source>
</evidence>
<dbReference type="Pfam" id="PF03061">
    <property type="entry name" value="4HBT"/>
    <property type="match status" value="1"/>
</dbReference>
<protein>
    <submittedName>
        <fullName evidence="5">Thioesterase domain-containing protein</fullName>
    </submittedName>
</protein>
<dbReference type="InterPro" id="IPR003736">
    <property type="entry name" value="PAAI_dom"/>
</dbReference>
<evidence type="ECO:0000256" key="1">
    <source>
        <dbReference type="ARBA" id="ARBA00008324"/>
    </source>
</evidence>
<dbReference type="CDD" id="cd03443">
    <property type="entry name" value="PaaI_thioesterase"/>
    <property type="match status" value="1"/>
</dbReference>
<reference evidence="5" key="1">
    <citation type="submission" date="2024-02" db="UniProtKB">
        <authorList>
            <consortium name="WormBaseParasite"/>
        </authorList>
    </citation>
    <scope>IDENTIFICATION</scope>
</reference>
<name>A0AAF3J1L2_9BILA</name>
<organism evidence="4 5">
    <name type="scientific">Mesorhabditis belari</name>
    <dbReference type="NCBI Taxonomy" id="2138241"/>
    <lineage>
        <taxon>Eukaryota</taxon>
        <taxon>Metazoa</taxon>
        <taxon>Ecdysozoa</taxon>
        <taxon>Nematoda</taxon>
        <taxon>Chromadorea</taxon>
        <taxon>Rhabditida</taxon>
        <taxon>Rhabditina</taxon>
        <taxon>Rhabditomorpha</taxon>
        <taxon>Rhabditoidea</taxon>
        <taxon>Rhabditidae</taxon>
        <taxon>Mesorhabditinae</taxon>
        <taxon>Mesorhabditis</taxon>
    </lineage>
</organism>